<keyword evidence="3" id="KW-1134">Transmembrane beta strand</keyword>
<evidence type="ECO:0000256" key="2">
    <source>
        <dbReference type="ARBA" id="ARBA00022448"/>
    </source>
</evidence>
<dbReference type="Pfam" id="PF25183">
    <property type="entry name" value="OMP_b-brl_4"/>
    <property type="match status" value="2"/>
</dbReference>
<evidence type="ECO:0000256" key="3">
    <source>
        <dbReference type="ARBA" id="ARBA00022452"/>
    </source>
</evidence>
<comment type="caution">
    <text evidence="9">The sequence shown here is derived from an EMBL/GenBank/DDBJ whole genome shotgun (WGS) entry which is preliminary data.</text>
</comment>
<dbReference type="InterPro" id="IPR036942">
    <property type="entry name" value="Beta-barrel_TonB_sf"/>
</dbReference>
<dbReference type="Gene3D" id="2.60.40.1120">
    <property type="entry name" value="Carboxypeptidase-like, regulatory domain"/>
    <property type="match status" value="1"/>
</dbReference>
<dbReference type="SUPFAM" id="SSF49464">
    <property type="entry name" value="Carboxypeptidase regulatory domain-like"/>
    <property type="match status" value="1"/>
</dbReference>
<comment type="subcellular location">
    <subcellularLocation>
        <location evidence="1">Cell outer membrane</location>
        <topology evidence="1">Multi-pass membrane protein</topology>
    </subcellularLocation>
</comment>
<dbReference type="InterPro" id="IPR057601">
    <property type="entry name" value="Oar-like_b-barrel"/>
</dbReference>
<feature type="domain" description="TonB-dependent transporter Oar-like beta-barrel" evidence="8">
    <location>
        <begin position="237"/>
        <end position="306"/>
    </location>
</feature>
<keyword evidence="5" id="KW-0472">Membrane</keyword>
<organism evidence="9 10">
    <name type="scientific">Ohtaekwangia kribbensis</name>
    <dbReference type="NCBI Taxonomy" id="688913"/>
    <lineage>
        <taxon>Bacteria</taxon>
        <taxon>Pseudomonadati</taxon>
        <taxon>Bacteroidota</taxon>
        <taxon>Cytophagia</taxon>
        <taxon>Cytophagales</taxon>
        <taxon>Fulvivirgaceae</taxon>
        <taxon>Ohtaekwangia</taxon>
    </lineage>
</organism>
<dbReference type="Proteomes" id="UP001597112">
    <property type="component" value="Unassembled WGS sequence"/>
</dbReference>
<sequence length="1125" mass="122446">MRRILPLTLALMLMAVTGLWAQVTTSSMAGVITDANGEPLPGATIQAVHTPSGTTYGTTTLADGRYTLPGMRVGGPYSVKVTFVGYKEQTYDNIYLNLGTKADLNVKLADASTELQEVTVVGTRNDIFSSDRTGADISYGNAAINSLPTIGRTVNDIVKYNPYSNGRSFAGQDSRFNNFTIDGSVFNNGFGLGSSAQAGGRTGTAAVSLDALDEIQLNIAPFDVRQSGFTGAGINAVTRSGTNDVNGSVYYLFRNNDLTGTKADGRKLSNVNIDEKTFGIRIGGPIIPNKLFFFINAEQFESSTPALTWQANRGTSGGNVSRVLASDLEDLGNFMRTNFNYDIGAIDNFNNELTSKKALIRLDYNINNHHKLSIRYSHHNSESDQRISDSNSSNTAGFGNRTNSALAISPQNTGYIIQDNTRSIAAELNSTFGSKIANNVVVTYNKQIEDRKYKTAMFPTIEILDGDLATPQGSVYTSLGFDPFTPSNKLNYSTFNITDNLTYFLGKHTFTLGLSYEHFTSNNLFFPVSNGLYVYNSITDFKAAALAYKNDPTNPVSPVNVEKYNLRYSLLPGGAEPWQKLNVATYSFYIQDEFQVNEQFKLTAGVRGDIFAYDNGTATDFYNPIVGAMTFKDEDGKDYKVNTGAFPKSRLLISPRIGFNYDLKGDKNTQFRGGSGFFVSRIPQVLVSNQLGNNGVNTAVINVQDVNYPFRLSPSELPAGIVPTSTDISALAPYVVNATDSDLKYPMIWKTDIAVDQRLPWGLVATGEFIYNKTLQGLRYIDANLKAADRDFTGPDTRDRFPASGVASSGTGANNTVAQARFYNPQVSNVFVLKNTTKGSSYTATFKLEKTVSKGFGGMVAYTYGMAKDIQSVGSTVQANIPTVAGQNYLGTSYADNDIRHRISGYASYRFEYGNKIGGSTTISLGMVSTSGSKISYTYPTSGGANDLNGDGQNNDLLYVPNRASDLLFAPIAASSTFAGATAEEQQAAFDAYIEGNDYLKTRRGQYAERNGGYFPWLTRFDLTVVQEFTVKVGAKEKRNTIQLRADILNVGNLINDKWGVSYQATTTAPLSIASINAQGQPVYRLATQTQSDGSVTLLKDSFIKSATIDNVWQMQLGIRYIFGN</sequence>
<feature type="chain" id="PRO_5046714964" evidence="7">
    <location>
        <begin position="22"/>
        <end position="1125"/>
    </location>
</feature>
<keyword evidence="2" id="KW-0813">Transport</keyword>
<dbReference type="InterPro" id="IPR008969">
    <property type="entry name" value="CarboxyPept-like_regulatory"/>
</dbReference>
<protein>
    <submittedName>
        <fullName evidence="9">Carboxypeptidase regulatory-like domain-containing protein</fullName>
    </submittedName>
</protein>
<accession>A0ABW3K310</accession>
<reference evidence="10" key="1">
    <citation type="journal article" date="2019" name="Int. J. Syst. Evol. Microbiol.">
        <title>The Global Catalogue of Microorganisms (GCM) 10K type strain sequencing project: providing services to taxonomists for standard genome sequencing and annotation.</title>
        <authorList>
            <consortium name="The Broad Institute Genomics Platform"/>
            <consortium name="The Broad Institute Genome Sequencing Center for Infectious Disease"/>
            <person name="Wu L."/>
            <person name="Ma J."/>
        </authorList>
    </citation>
    <scope>NUCLEOTIDE SEQUENCE [LARGE SCALE GENOMIC DNA]</scope>
    <source>
        <strain evidence="10">CCUG 58938</strain>
    </source>
</reference>
<dbReference type="SUPFAM" id="SSF56935">
    <property type="entry name" value="Porins"/>
    <property type="match status" value="1"/>
</dbReference>
<dbReference type="PANTHER" id="PTHR30069">
    <property type="entry name" value="TONB-DEPENDENT OUTER MEMBRANE RECEPTOR"/>
    <property type="match status" value="1"/>
</dbReference>
<evidence type="ECO:0000256" key="6">
    <source>
        <dbReference type="ARBA" id="ARBA00023237"/>
    </source>
</evidence>
<feature type="domain" description="TonB-dependent transporter Oar-like beta-barrel" evidence="8">
    <location>
        <begin position="348"/>
        <end position="1056"/>
    </location>
</feature>
<evidence type="ECO:0000313" key="9">
    <source>
        <dbReference type="EMBL" id="MFD1000594.1"/>
    </source>
</evidence>
<dbReference type="RefSeq" id="WP_377580042.1">
    <property type="nucleotide sequence ID" value="NZ_JBHTKA010000004.1"/>
</dbReference>
<evidence type="ECO:0000313" key="10">
    <source>
        <dbReference type="Proteomes" id="UP001597112"/>
    </source>
</evidence>
<feature type="signal peptide" evidence="7">
    <location>
        <begin position="1"/>
        <end position="21"/>
    </location>
</feature>
<dbReference type="Gene3D" id="2.40.170.20">
    <property type="entry name" value="TonB-dependent receptor, beta-barrel domain"/>
    <property type="match status" value="1"/>
</dbReference>
<proteinExistence type="predicted"/>
<name>A0ABW3K310_9BACT</name>
<keyword evidence="7" id="KW-0732">Signal</keyword>
<evidence type="ECO:0000256" key="5">
    <source>
        <dbReference type="ARBA" id="ARBA00023136"/>
    </source>
</evidence>
<dbReference type="PANTHER" id="PTHR30069:SF46">
    <property type="entry name" value="OAR PROTEIN"/>
    <property type="match status" value="1"/>
</dbReference>
<keyword evidence="6" id="KW-0998">Cell outer membrane</keyword>
<evidence type="ECO:0000256" key="7">
    <source>
        <dbReference type="SAM" id="SignalP"/>
    </source>
</evidence>
<dbReference type="Pfam" id="PF13620">
    <property type="entry name" value="CarboxypepD_reg"/>
    <property type="match status" value="1"/>
</dbReference>
<dbReference type="InterPro" id="IPR039426">
    <property type="entry name" value="TonB-dep_rcpt-like"/>
</dbReference>
<keyword evidence="10" id="KW-1185">Reference proteome</keyword>
<keyword evidence="4" id="KW-0812">Transmembrane</keyword>
<evidence type="ECO:0000259" key="8">
    <source>
        <dbReference type="Pfam" id="PF25183"/>
    </source>
</evidence>
<evidence type="ECO:0000256" key="4">
    <source>
        <dbReference type="ARBA" id="ARBA00022692"/>
    </source>
</evidence>
<gene>
    <name evidence="9" type="ORF">ACFQ21_14810</name>
</gene>
<evidence type="ECO:0000256" key="1">
    <source>
        <dbReference type="ARBA" id="ARBA00004571"/>
    </source>
</evidence>
<dbReference type="EMBL" id="JBHTKA010000004">
    <property type="protein sequence ID" value="MFD1000594.1"/>
    <property type="molecule type" value="Genomic_DNA"/>
</dbReference>